<gene>
    <name evidence="2" type="ORF">AADG42_15300</name>
</gene>
<reference evidence="2 3" key="1">
    <citation type="submission" date="2024-04" db="EMBL/GenBank/DDBJ databases">
        <title>Isolation of an actinomycete strain from pig manure.</title>
        <authorList>
            <person name="Gong T."/>
            <person name="Yu Z."/>
            <person name="An M."/>
            <person name="Wei C."/>
            <person name="Yang W."/>
            <person name="Liu L."/>
        </authorList>
    </citation>
    <scope>NUCLEOTIDE SEQUENCE [LARGE SCALE GENOMIC DNA]</scope>
    <source>
        <strain evidence="2 3">ZF39</strain>
    </source>
</reference>
<dbReference type="EMBL" id="CP154795">
    <property type="protein sequence ID" value="XAN08613.1"/>
    <property type="molecule type" value="Genomic_DNA"/>
</dbReference>
<feature type="region of interest" description="Disordered" evidence="1">
    <location>
        <begin position="352"/>
        <end position="385"/>
    </location>
</feature>
<sequence length="397" mass="41786">MPTFDNPVADATEASAALRGLAHATRQFTDPADTYPVIGDLLSGVRSLRQVLDQLAAAHIAPRARAHDDAGNQATGATSALAAADELHQAGTLLDSVAWRLDAASQHSGRIAWHPAPDPADAGAGRTSVQAGTLTLTVWPDEPLGQHQRYAYLIEHRDSGQSIQGRDLFTGAGAPVSPERALRDLAAYLTAAGDAHQHATDNGTAYEGPFDEWTADVARQNSDALTELADRGPQGPAPTVGEAAGVRWISVVFLQGSEAYEVLDLIDREGTDAAIEHLAGFDYGEETVQTALENGYVYDEPPTGALDKVATRDVYTLTYNPFLGHVSLLREHGALPDPALLGIDTPIPAPASTAASARVAHQPARANTQAANRERGAGDWFTRRPGAATAQGRGLAL</sequence>
<evidence type="ECO:0000313" key="3">
    <source>
        <dbReference type="Proteomes" id="UP001442841"/>
    </source>
</evidence>
<protein>
    <submittedName>
        <fullName evidence="2">Uncharacterized protein</fullName>
    </submittedName>
</protein>
<dbReference type="RefSeq" id="WP_211346237.1">
    <property type="nucleotide sequence ID" value="NZ_CP154795.1"/>
</dbReference>
<evidence type="ECO:0000256" key="1">
    <source>
        <dbReference type="SAM" id="MobiDB-lite"/>
    </source>
</evidence>
<evidence type="ECO:0000313" key="2">
    <source>
        <dbReference type="EMBL" id="XAN08613.1"/>
    </source>
</evidence>
<name>A0ABZ3FV06_9ACTN</name>
<organism evidence="2 3">
    <name type="scientific">Ammonicoccus fulvus</name>
    <dbReference type="NCBI Taxonomy" id="3138240"/>
    <lineage>
        <taxon>Bacteria</taxon>
        <taxon>Bacillati</taxon>
        <taxon>Actinomycetota</taxon>
        <taxon>Actinomycetes</taxon>
        <taxon>Propionibacteriales</taxon>
        <taxon>Propionibacteriaceae</taxon>
        <taxon>Ammonicoccus</taxon>
    </lineage>
</organism>
<dbReference type="GeneID" id="74902991"/>
<accession>A0ABZ3FV06</accession>
<proteinExistence type="predicted"/>
<dbReference type="Proteomes" id="UP001442841">
    <property type="component" value="Chromosome"/>
</dbReference>
<keyword evidence="3" id="KW-1185">Reference proteome</keyword>